<organism evidence="6 7">
    <name type="scientific">Lignipirellula cremea</name>
    <dbReference type="NCBI Taxonomy" id="2528010"/>
    <lineage>
        <taxon>Bacteria</taxon>
        <taxon>Pseudomonadati</taxon>
        <taxon>Planctomycetota</taxon>
        <taxon>Planctomycetia</taxon>
        <taxon>Pirellulales</taxon>
        <taxon>Pirellulaceae</taxon>
        <taxon>Lignipirellula</taxon>
    </lineage>
</organism>
<dbReference type="InterPro" id="IPR002114">
    <property type="entry name" value="PTS_HPr_Ser_P_site"/>
</dbReference>
<keyword evidence="4" id="KW-0598">Phosphotransferase system</keyword>
<sequence length="97" mass="10380">MSQIASRQVIINIEQGFHARPAYLFAQLAERFASQVEIEKEAQSVDGKSILSILTLGAAKGTLLLIKAEGDDAVEAVDALAELVELGFPQPEANQDA</sequence>
<keyword evidence="7" id="KW-1185">Reference proteome</keyword>
<name>A0A518DNT9_9BACT</name>
<dbReference type="RefSeq" id="WP_145050370.1">
    <property type="nucleotide sequence ID" value="NZ_CP036433.1"/>
</dbReference>
<dbReference type="InterPro" id="IPR050399">
    <property type="entry name" value="HPr"/>
</dbReference>
<protein>
    <submittedName>
        <fullName evidence="6">Phosphocarrier protein HPr</fullName>
        <ecNumber evidence="6">2.7.11.-</ecNumber>
    </submittedName>
</protein>
<dbReference type="PRINTS" id="PR00107">
    <property type="entry name" value="PHOSPHOCPHPR"/>
</dbReference>
<dbReference type="NCBIfam" id="TIGR01003">
    <property type="entry name" value="PTS_HPr_family"/>
    <property type="match status" value="1"/>
</dbReference>
<feature type="domain" description="HPr" evidence="5">
    <location>
        <begin position="4"/>
        <end position="93"/>
    </location>
</feature>
<dbReference type="OrthoDB" id="9809047at2"/>
<dbReference type="PROSITE" id="PS00589">
    <property type="entry name" value="PTS_HPR_SER"/>
    <property type="match status" value="1"/>
</dbReference>
<keyword evidence="6" id="KW-0808">Transferase</keyword>
<keyword evidence="3" id="KW-0963">Cytoplasm</keyword>
<dbReference type="KEGG" id="lcre:Pla8534_12850"/>
<dbReference type="GO" id="GO:0016740">
    <property type="term" value="F:transferase activity"/>
    <property type="evidence" value="ECO:0007669"/>
    <property type="project" value="UniProtKB-KW"/>
</dbReference>
<comment type="similarity">
    <text evidence="2">Belongs to the HPr family.</text>
</comment>
<dbReference type="AlphaFoldDB" id="A0A518DNT9"/>
<dbReference type="Proteomes" id="UP000317648">
    <property type="component" value="Chromosome"/>
</dbReference>
<dbReference type="GO" id="GO:0009401">
    <property type="term" value="P:phosphoenolpyruvate-dependent sugar phosphotransferase system"/>
    <property type="evidence" value="ECO:0007669"/>
    <property type="project" value="UniProtKB-KW"/>
</dbReference>
<dbReference type="EC" id="2.7.11.-" evidence="6"/>
<evidence type="ECO:0000256" key="1">
    <source>
        <dbReference type="ARBA" id="ARBA00004496"/>
    </source>
</evidence>
<proteinExistence type="inferred from homology"/>
<dbReference type="PANTHER" id="PTHR33705:SF2">
    <property type="entry name" value="PHOSPHOCARRIER PROTEIN NPR"/>
    <property type="match status" value="1"/>
</dbReference>
<dbReference type="EMBL" id="CP036433">
    <property type="protein sequence ID" value="QDU93505.1"/>
    <property type="molecule type" value="Genomic_DNA"/>
</dbReference>
<dbReference type="Pfam" id="PF00381">
    <property type="entry name" value="PTS-HPr"/>
    <property type="match status" value="1"/>
</dbReference>
<evidence type="ECO:0000313" key="7">
    <source>
        <dbReference type="Proteomes" id="UP000317648"/>
    </source>
</evidence>
<dbReference type="PROSITE" id="PS51350">
    <property type="entry name" value="PTS_HPR_DOM"/>
    <property type="match status" value="1"/>
</dbReference>
<dbReference type="InterPro" id="IPR035895">
    <property type="entry name" value="HPr-like_sf"/>
</dbReference>
<evidence type="ECO:0000313" key="6">
    <source>
        <dbReference type="EMBL" id="QDU93505.1"/>
    </source>
</evidence>
<evidence type="ECO:0000256" key="2">
    <source>
        <dbReference type="ARBA" id="ARBA00010736"/>
    </source>
</evidence>
<evidence type="ECO:0000256" key="3">
    <source>
        <dbReference type="ARBA" id="ARBA00022490"/>
    </source>
</evidence>
<gene>
    <name evidence="6" type="primary">ptsH</name>
    <name evidence="6" type="ORF">Pla8534_12850</name>
</gene>
<dbReference type="Gene3D" id="3.30.1340.10">
    <property type="entry name" value="HPr-like"/>
    <property type="match status" value="1"/>
</dbReference>
<dbReference type="PANTHER" id="PTHR33705">
    <property type="entry name" value="PHOSPHOCARRIER PROTEIN HPR"/>
    <property type="match status" value="1"/>
</dbReference>
<dbReference type="InterPro" id="IPR000032">
    <property type="entry name" value="HPr-like"/>
</dbReference>
<reference evidence="6 7" key="1">
    <citation type="submission" date="2019-02" db="EMBL/GenBank/DDBJ databases">
        <title>Deep-cultivation of Planctomycetes and their phenomic and genomic characterization uncovers novel biology.</title>
        <authorList>
            <person name="Wiegand S."/>
            <person name="Jogler M."/>
            <person name="Boedeker C."/>
            <person name="Pinto D."/>
            <person name="Vollmers J."/>
            <person name="Rivas-Marin E."/>
            <person name="Kohn T."/>
            <person name="Peeters S.H."/>
            <person name="Heuer A."/>
            <person name="Rast P."/>
            <person name="Oberbeckmann S."/>
            <person name="Bunk B."/>
            <person name="Jeske O."/>
            <person name="Meyerdierks A."/>
            <person name="Storesund J.E."/>
            <person name="Kallscheuer N."/>
            <person name="Luecker S."/>
            <person name="Lage O.M."/>
            <person name="Pohl T."/>
            <person name="Merkel B.J."/>
            <person name="Hornburger P."/>
            <person name="Mueller R.-W."/>
            <person name="Bruemmer F."/>
            <person name="Labrenz M."/>
            <person name="Spormann A.M."/>
            <person name="Op den Camp H."/>
            <person name="Overmann J."/>
            <person name="Amann R."/>
            <person name="Jetten M.S.M."/>
            <person name="Mascher T."/>
            <person name="Medema M.H."/>
            <person name="Devos D.P."/>
            <person name="Kaster A.-K."/>
            <person name="Ovreas L."/>
            <person name="Rohde M."/>
            <person name="Galperin M.Y."/>
            <person name="Jogler C."/>
        </authorList>
    </citation>
    <scope>NUCLEOTIDE SEQUENCE [LARGE SCALE GENOMIC DNA]</scope>
    <source>
        <strain evidence="6 7">Pla85_3_4</strain>
    </source>
</reference>
<dbReference type="CDD" id="cd00367">
    <property type="entry name" value="PTS-HPr_like"/>
    <property type="match status" value="1"/>
</dbReference>
<evidence type="ECO:0000259" key="5">
    <source>
        <dbReference type="PROSITE" id="PS51350"/>
    </source>
</evidence>
<comment type="subcellular location">
    <subcellularLocation>
        <location evidence="1">Cytoplasm</location>
    </subcellularLocation>
</comment>
<dbReference type="GO" id="GO:0005737">
    <property type="term" value="C:cytoplasm"/>
    <property type="evidence" value="ECO:0007669"/>
    <property type="project" value="UniProtKB-SubCell"/>
</dbReference>
<dbReference type="SUPFAM" id="SSF55594">
    <property type="entry name" value="HPr-like"/>
    <property type="match status" value="1"/>
</dbReference>
<evidence type="ECO:0000256" key="4">
    <source>
        <dbReference type="ARBA" id="ARBA00022683"/>
    </source>
</evidence>
<accession>A0A518DNT9</accession>